<comment type="caution">
    <text evidence="7">The sequence shown here is derived from an EMBL/GenBank/DDBJ whole genome shotgun (WGS) entry which is preliminary data.</text>
</comment>
<proteinExistence type="predicted"/>
<evidence type="ECO:0000256" key="3">
    <source>
        <dbReference type="ARBA" id="ARBA00022692"/>
    </source>
</evidence>
<evidence type="ECO:0000256" key="4">
    <source>
        <dbReference type="ARBA" id="ARBA00022989"/>
    </source>
</evidence>
<feature type="transmembrane region" description="Helical" evidence="6">
    <location>
        <begin position="95"/>
        <end position="116"/>
    </location>
</feature>
<keyword evidence="3 6" id="KW-0812">Transmembrane</keyword>
<feature type="transmembrane region" description="Helical" evidence="6">
    <location>
        <begin position="168"/>
        <end position="190"/>
    </location>
</feature>
<dbReference type="InterPro" id="IPR019108">
    <property type="entry name" value="Caa3_assmbl_CtaG-rel"/>
</dbReference>
<keyword evidence="2" id="KW-1003">Cell membrane</keyword>
<protein>
    <submittedName>
        <fullName evidence="7">Cytochrome c oxidase assembly protein</fullName>
    </submittedName>
</protein>
<evidence type="ECO:0000256" key="1">
    <source>
        <dbReference type="ARBA" id="ARBA00004651"/>
    </source>
</evidence>
<accession>A0ABS3KGV8</accession>
<keyword evidence="4 6" id="KW-1133">Transmembrane helix</keyword>
<reference evidence="7 8" key="1">
    <citation type="submission" date="2020-09" db="EMBL/GenBank/DDBJ databases">
        <title>Roseomonas.</title>
        <authorList>
            <person name="Zhu W."/>
        </authorList>
    </citation>
    <scope>NUCLEOTIDE SEQUENCE [LARGE SCALE GENOMIC DNA]</scope>
    <source>
        <strain evidence="7 8">1311</strain>
    </source>
</reference>
<evidence type="ECO:0000256" key="5">
    <source>
        <dbReference type="ARBA" id="ARBA00023136"/>
    </source>
</evidence>
<dbReference type="Proteomes" id="UP001518990">
    <property type="component" value="Unassembled WGS sequence"/>
</dbReference>
<feature type="transmembrane region" description="Helical" evidence="6">
    <location>
        <begin position="128"/>
        <end position="148"/>
    </location>
</feature>
<gene>
    <name evidence="7" type="ORF">IAI60_19020</name>
</gene>
<evidence type="ECO:0000256" key="6">
    <source>
        <dbReference type="SAM" id="Phobius"/>
    </source>
</evidence>
<keyword evidence="8" id="KW-1185">Reference proteome</keyword>
<comment type="subcellular location">
    <subcellularLocation>
        <location evidence="1">Cell membrane</location>
        <topology evidence="1">Multi-pass membrane protein</topology>
    </subcellularLocation>
</comment>
<keyword evidence="5 6" id="KW-0472">Membrane</keyword>
<dbReference type="Pfam" id="PF09678">
    <property type="entry name" value="Caa3_CtaG"/>
    <property type="match status" value="1"/>
</dbReference>
<dbReference type="EMBL" id="JACTNF010000027">
    <property type="protein sequence ID" value="MBO1076711.1"/>
    <property type="molecule type" value="Genomic_DNA"/>
</dbReference>
<feature type="transmembrane region" description="Helical" evidence="6">
    <location>
        <begin position="65"/>
        <end position="83"/>
    </location>
</feature>
<evidence type="ECO:0000313" key="7">
    <source>
        <dbReference type="EMBL" id="MBO1076711.1"/>
    </source>
</evidence>
<evidence type="ECO:0000256" key="2">
    <source>
        <dbReference type="ARBA" id="ARBA00022475"/>
    </source>
</evidence>
<name>A0ABS3KGV8_9PROT</name>
<organism evidence="7 8">
    <name type="scientific">Roseomonas marmotae</name>
    <dbReference type="NCBI Taxonomy" id="2768161"/>
    <lineage>
        <taxon>Bacteria</taxon>
        <taxon>Pseudomonadati</taxon>
        <taxon>Pseudomonadota</taxon>
        <taxon>Alphaproteobacteria</taxon>
        <taxon>Acetobacterales</taxon>
        <taxon>Roseomonadaceae</taxon>
        <taxon>Roseomonas</taxon>
    </lineage>
</organism>
<sequence>MAGMALPMGLLVLALVWGGPVWLLLGPSFTGGMVMHMGVVAIAAPLLALGLSGSRWDATQRHPRLFGPLAASVLEFIAVWGWHLPGPHEAARQSLPFLVLEQGSFLATGLLVWLSCLGAGQARQASGIVALLLTSMHMTLLGALLTLAPRPLYDHVACLGLTVQEDQSLGGVVMLLVGGAAYLAGGLALAARLLGPERHGTEDGAAC</sequence>
<feature type="transmembrane region" description="Helical" evidence="6">
    <location>
        <begin position="34"/>
        <end position="53"/>
    </location>
</feature>
<evidence type="ECO:0000313" key="8">
    <source>
        <dbReference type="Proteomes" id="UP001518990"/>
    </source>
</evidence>